<protein>
    <submittedName>
        <fullName evidence="2">Glycoside hydrolase family 71 protein</fullName>
    </submittedName>
</protein>
<evidence type="ECO:0000313" key="3">
    <source>
        <dbReference type="Proteomes" id="UP000799429"/>
    </source>
</evidence>
<gene>
    <name evidence="2" type="ORF">M501DRAFT_1014533</name>
</gene>
<feature type="chain" id="PRO_5040488945" evidence="1">
    <location>
        <begin position="24"/>
        <end position="374"/>
    </location>
</feature>
<dbReference type="Proteomes" id="UP000799429">
    <property type="component" value="Unassembled WGS sequence"/>
</dbReference>
<dbReference type="EMBL" id="MU006091">
    <property type="protein sequence ID" value="KAF2841755.1"/>
    <property type="molecule type" value="Genomic_DNA"/>
</dbReference>
<proteinExistence type="predicted"/>
<organism evidence="2 3">
    <name type="scientific">Patellaria atrata CBS 101060</name>
    <dbReference type="NCBI Taxonomy" id="1346257"/>
    <lineage>
        <taxon>Eukaryota</taxon>
        <taxon>Fungi</taxon>
        <taxon>Dikarya</taxon>
        <taxon>Ascomycota</taxon>
        <taxon>Pezizomycotina</taxon>
        <taxon>Dothideomycetes</taxon>
        <taxon>Dothideomycetes incertae sedis</taxon>
        <taxon>Patellariales</taxon>
        <taxon>Patellariaceae</taxon>
        <taxon>Patellaria</taxon>
    </lineage>
</organism>
<dbReference type="Pfam" id="PF03659">
    <property type="entry name" value="Glyco_hydro_71"/>
    <property type="match status" value="3"/>
</dbReference>
<dbReference type="CDD" id="cd11577">
    <property type="entry name" value="GH71"/>
    <property type="match status" value="1"/>
</dbReference>
<evidence type="ECO:0000313" key="2">
    <source>
        <dbReference type="EMBL" id="KAF2841755.1"/>
    </source>
</evidence>
<feature type="signal peptide" evidence="1">
    <location>
        <begin position="1"/>
        <end position="23"/>
    </location>
</feature>
<dbReference type="InterPro" id="IPR005197">
    <property type="entry name" value="Glyco_hydro_71"/>
</dbReference>
<reference evidence="2" key="1">
    <citation type="journal article" date="2020" name="Stud. Mycol.">
        <title>101 Dothideomycetes genomes: a test case for predicting lifestyles and emergence of pathogens.</title>
        <authorList>
            <person name="Haridas S."/>
            <person name="Albert R."/>
            <person name="Binder M."/>
            <person name="Bloem J."/>
            <person name="Labutti K."/>
            <person name="Salamov A."/>
            <person name="Andreopoulos B."/>
            <person name="Baker S."/>
            <person name="Barry K."/>
            <person name="Bills G."/>
            <person name="Bluhm B."/>
            <person name="Cannon C."/>
            <person name="Castanera R."/>
            <person name="Culley D."/>
            <person name="Daum C."/>
            <person name="Ezra D."/>
            <person name="Gonzalez J."/>
            <person name="Henrissat B."/>
            <person name="Kuo A."/>
            <person name="Liang C."/>
            <person name="Lipzen A."/>
            <person name="Lutzoni F."/>
            <person name="Magnuson J."/>
            <person name="Mondo S."/>
            <person name="Nolan M."/>
            <person name="Ohm R."/>
            <person name="Pangilinan J."/>
            <person name="Park H.-J."/>
            <person name="Ramirez L."/>
            <person name="Alfaro M."/>
            <person name="Sun H."/>
            <person name="Tritt A."/>
            <person name="Yoshinaga Y."/>
            <person name="Zwiers L.-H."/>
            <person name="Turgeon B."/>
            <person name="Goodwin S."/>
            <person name="Spatafora J."/>
            <person name="Crous P."/>
            <person name="Grigoriev I."/>
        </authorList>
    </citation>
    <scope>NUCLEOTIDE SEQUENCE</scope>
    <source>
        <strain evidence="2">CBS 101060</strain>
    </source>
</reference>
<accession>A0A9P4VTR2</accession>
<keyword evidence="3" id="KW-1185">Reference proteome</keyword>
<dbReference type="OrthoDB" id="3257981at2759"/>
<sequence length="374" mass="40842">MIQPSLLYLASFFLALPINFGLCDREVFAHHMIGLTYGYTIQDFANDVNAASAAGIDGFALNIDGNFKLFISFDYAANWKGWTPEEAIAIIHSYSSSPAQFRPAAAGDWAQIKQQTDAFFVPDYSSRGPSGAAALPNVDGLFPRDAWPDYKADVPTSDQDYKAALGNRPFMMPVSPWFYTNVPKYGKNWLWHTTNLWPLRWQQYEGDIPTGALWYVQNIPHNAWLNDLPYYIRKYKDNGAEPPAGSYTPHVTFWYRLNPNRGCSDDGTTCNSQMNGQPTFPPQECTGDAVSFSIFAPTVSIVQVSVGGVSIGSSSSTGLGVFSGSFTLKGKVGPVTISASLRDGTKLGPVTGPAITTACFDGGRTNWNVWVGGT</sequence>
<keyword evidence="2" id="KW-0378">Hydrolase</keyword>
<dbReference type="GO" id="GO:0051118">
    <property type="term" value="F:glucan endo-1,3-alpha-glucosidase activity"/>
    <property type="evidence" value="ECO:0007669"/>
    <property type="project" value="InterPro"/>
</dbReference>
<evidence type="ECO:0000256" key="1">
    <source>
        <dbReference type="SAM" id="SignalP"/>
    </source>
</evidence>
<keyword evidence="1" id="KW-0732">Signal</keyword>
<name>A0A9P4VTR2_9PEZI</name>
<dbReference type="AlphaFoldDB" id="A0A9P4VTR2"/>
<comment type="caution">
    <text evidence="2">The sequence shown here is derived from an EMBL/GenBank/DDBJ whole genome shotgun (WGS) entry which is preliminary data.</text>
</comment>